<accession>A0A9P4PL80</accession>
<name>A0A9P4PL80_9PLEO</name>
<keyword evidence="7" id="KW-0812">Transmembrane</keyword>
<dbReference type="PANTHER" id="PTHR31735:SF1">
    <property type="entry name" value="VACUOLAR MEMBRANE PROTEIN YPL162C"/>
    <property type="match status" value="1"/>
</dbReference>
<feature type="region of interest" description="Disordered" evidence="6">
    <location>
        <begin position="129"/>
        <end position="201"/>
    </location>
</feature>
<feature type="transmembrane region" description="Helical" evidence="7">
    <location>
        <begin position="249"/>
        <end position="266"/>
    </location>
</feature>
<organism evidence="10 11">
    <name type="scientific">Karstenula rhodostoma CBS 690.94</name>
    <dbReference type="NCBI Taxonomy" id="1392251"/>
    <lineage>
        <taxon>Eukaryota</taxon>
        <taxon>Fungi</taxon>
        <taxon>Dikarya</taxon>
        <taxon>Ascomycota</taxon>
        <taxon>Pezizomycotina</taxon>
        <taxon>Dothideomycetes</taxon>
        <taxon>Pleosporomycetidae</taxon>
        <taxon>Pleosporales</taxon>
        <taxon>Massarineae</taxon>
        <taxon>Didymosphaeriaceae</taxon>
        <taxon>Karstenula</taxon>
    </lineage>
</organism>
<reference evidence="10" key="1">
    <citation type="journal article" date="2020" name="Stud. Mycol.">
        <title>101 Dothideomycetes genomes: a test case for predicting lifestyles and emergence of pathogens.</title>
        <authorList>
            <person name="Haridas S."/>
            <person name="Albert R."/>
            <person name="Binder M."/>
            <person name="Bloem J."/>
            <person name="Labutti K."/>
            <person name="Salamov A."/>
            <person name="Andreopoulos B."/>
            <person name="Baker S."/>
            <person name="Barry K."/>
            <person name="Bills G."/>
            <person name="Bluhm B."/>
            <person name="Cannon C."/>
            <person name="Castanera R."/>
            <person name="Culley D."/>
            <person name="Daum C."/>
            <person name="Ezra D."/>
            <person name="Gonzalez J."/>
            <person name="Henrissat B."/>
            <person name="Kuo A."/>
            <person name="Liang C."/>
            <person name="Lipzen A."/>
            <person name="Lutzoni F."/>
            <person name="Magnuson J."/>
            <person name="Mondo S."/>
            <person name="Nolan M."/>
            <person name="Ohm R."/>
            <person name="Pangilinan J."/>
            <person name="Park H.-J."/>
            <person name="Ramirez L."/>
            <person name="Alfaro M."/>
            <person name="Sun H."/>
            <person name="Tritt A."/>
            <person name="Yoshinaga Y."/>
            <person name="Zwiers L.-H."/>
            <person name="Turgeon B."/>
            <person name="Goodwin S."/>
            <person name="Spatafora J."/>
            <person name="Crous P."/>
            <person name="Grigoriev I."/>
        </authorList>
    </citation>
    <scope>NUCLEOTIDE SEQUENCE</scope>
    <source>
        <strain evidence="10">CBS 690.94</strain>
    </source>
</reference>
<keyword evidence="4 5" id="KW-0413">Isomerase</keyword>
<evidence type="ECO:0000256" key="2">
    <source>
        <dbReference type="ARBA" id="ARBA00013194"/>
    </source>
</evidence>
<dbReference type="Gene3D" id="3.10.50.40">
    <property type="match status" value="1"/>
</dbReference>
<keyword evidence="11" id="KW-1185">Reference proteome</keyword>
<feature type="transmembrane region" description="Helical" evidence="7">
    <location>
        <begin position="207"/>
        <end position="228"/>
    </location>
</feature>
<dbReference type="InterPro" id="IPR046357">
    <property type="entry name" value="PPIase_dom_sf"/>
</dbReference>
<dbReference type="AlphaFoldDB" id="A0A9P4PL80"/>
<dbReference type="EMBL" id="MU001499">
    <property type="protein sequence ID" value="KAF2445333.1"/>
    <property type="molecule type" value="Genomic_DNA"/>
</dbReference>
<comment type="caution">
    <text evidence="10">The sequence shown here is derived from an EMBL/GenBank/DDBJ whole genome shotgun (WGS) entry which is preliminary data.</text>
</comment>
<evidence type="ECO:0000256" key="1">
    <source>
        <dbReference type="ARBA" id="ARBA00000971"/>
    </source>
</evidence>
<feature type="domain" description="PPIase FKBP-type" evidence="9">
    <location>
        <begin position="41"/>
        <end position="129"/>
    </location>
</feature>
<dbReference type="FunFam" id="3.10.50.40:FF:000006">
    <property type="entry name" value="Peptidyl-prolyl cis-trans isomerase"/>
    <property type="match status" value="1"/>
</dbReference>
<keyword evidence="3 5" id="KW-0697">Rotamase</keyword>
<sequence>MARFTTLCALPLSLLLSLASAQDLGIEVTRPAECTRKTQEGDKITVNYKGTLESDGSQFDSSYDRGDPFKFTLGAGQVIAGWDQGLVGMCIGEGRKLTIPPSLGYGNYANGPIPASSTLIFETELLGIDGVQPDPEKPPPPAPEQPTAARPTESTEPTGNPIPTAIATPASSEQRPAASNAPAEPAATTSDKASPMESDDSGECHLLGPYALIVQGALGLLAVSSLVYKRWRETPRRPLKIWFFDVSKQVFGSVLLHLANILMSMLSSGKFDVAANTKATPQYAGQDDKGDLPNPCSFYLLNLAIDTTIGIPILVLLLKVLHRAFLLTPMANPPESIRSGNYGHPPRATWWLKQSVIYFLGLLGMKLCVFFIFQLLPWIAWVGDWALRWTEGSETLQILFVMFIFPLIMNGMQYWIIDGFIKEPAGNDSHYEAAAGEESDDESDDEWLERRRQRGIDEDGDIEDAEAGPLKEANPTAVPVRSREYDPHIEAGSSRDGRKERSE</sequence>
<dbReference type="SUPFAM" id="SSF54534">
    <property type="entry name" value="FKBP-like"/>
    <property type="match status" value="1"/>
</dbReference>
<feature type="signal peptide" evidence="8">
    <location>
        <begin position="1"/>
        <end position="21"/>
    </location>
</feature>
<feature type="transmembrane region" description="Helical" evidence="7">
    <location>
        <begin position="396"/>
        <end position="417"/>
    </location>
</feature>
<protein>
    <recommendedName>
        <fullName evidence="2 5">peptidylprolyl isomerase</fullName>
        <ecNumber evidence="2 5">5.2.1.8</ecNumber>
    </recommendedName>
</protein>
<dbReference type="Pfam" id="PF12400">
    <property type="entry name" value="STIMATE"/>
    <property type="match status" value="1"/>
</dbReference>
<evidence type="ECO:0000256" key="7">
    <source>
        <dbReference type="SAM" id="Phobius"/>
    </source>
</evidence>
<feature type="region of interest" description="Disordered" evidence="6">
    <location>
        <begin position="432"/>
        <end position="503"/>
    </location>
</feature>
<feature type="compositionally biased region" description="Basic and acidic residues" evidence="6">
    <location>
        <begin position="481"/>
        <end position="503"/>
    </location>
</feature>
<evidence type="ECO:0000256" key="4">
    <source>
        <dbReference type="ARBA" id="ARBA00023235"/>
    </source>
</evidence>
<dbReference type="OrthoDB" id="431202at2759"/>
<dbReference type="PANTHER" id="PTHR31735">
    <property type="entry name" value="VACUOLAR MEMBRANE PROTEIN YPL162C"/>
    <property type="match status" value="1"/>
</dbReference>
<evidence type="ECO:0000256" key="3">
    <source>
        <dbReference type="ARBA" id="ARBA00023110"/>
    </source>
</evidence>
<dbReference type="InterPro" id="IPR022127">
    <property type="entry name" value="STIMATE/YPL162C"/>
</dbReference>
<feature type="compositionally biased region" description="Acidic residues" evidence="6">
    <location>
        <begin position="435"/>
        <end position="447"/>
    </location>
</feature>
<feature type="compositionally biased region" description="Low complexity" evidence="6">
    <location>
        <begin position="176"/>
        <end position="187"/>
    </location>
</feature>
<keyword evidence="7" id="KW-0472">Membrane</keyword>
<gene>
    <name evidence="10" type="ORF">P171DRAFT_462876</name>
</gene>
<dbReference type="Pfam" id="PF00254">
    <property type="entry name" value="FKBP_C"/>
    <property type="match status" value="1"/>
</dbReference>
<feature type="chain" id="PRO_5040258513" description="peptidylprolyl isomerase" evidence="8">
    <location>
        <begin position="22"/>
        <end position="503"/>
    </location>
</feature>
<evidence type="ECO:0000259" key="9">
    <source>
        <dbReference type="PROSITE" id="PS50059"/>
    </source>
</evidence>
<proteinExistence type="predicted"/>
<dbReference type="GO" id="GO:0016020">
    <property type="term" value="C:membrane"/>
    <property type="evidence" value="ECO:0007669"/>
    <property type="project" value="TreeGrafter"/>
</dbReference>
<evidence type="ECO:0000313" key="10">
    <source>
        <dbReference type="EMBL" id="KAF2445333.1"/>
    </source>
</evidence>
<keyword evidence="7" id="KW-1133">Transmembrane helix</keyword>
<keyword evidence="8" id="KW-0732">Signal</keyword>
<feature type="transmembrane region" description="Helical" evidence="7">
    <location>
        <begin position="356"/>
        <end position="376"/>
    </location>
</feature>
<comment type="catalytic activity">
    <reaction evidence="1 5">
        <text>[protein]-peptidylproline (omega=180) = [protein]-peptidylproline (omega=0)</text>
        <dbReference type="Rhea" id="RHEA:16237"/>
        <dbReference type="Rhea" id="RHEA-COMP:10747"/>
        <dbReference type="Rhea" id="RHEA-COMP:10748"/>
        <dbReference type="ChEBI" id="CHEBI:83833"/>
        <dbReference type="ChEBI" id="CHEBI:83834"/>
        <dbReference type="EC" id="5.2.1.8"/>
    </reaction>
</comment>
<dbReference type="GO" id="GO:0003755">
    <property type="term" value="F:peptidyl-prolyl cis-trans isomerase activity"/>
    <property type="evidence" value="ECO:0007669"/>
    <property type="project" value="UniProtKB-KW"/>
</dbReference>
<feature type="transmembrane region" description="Helical" evidence="7">
    <location>
        <begin position="298"/>
        <end position="321"/>
    </location>
</feature>
<evidence type="ECO:0000256" key="6">
    <source>
        <dbReference type="SAM" id="MobiDB-lite"/>
    </source>
</evidence>
<dbReference type="PROSITE" id="PS50059">
    <property type="entry name" value="FKBP_PPIASE"/>
    <property type="match status" value="1"/>
</dbReference>
<evidence type="ECO:0000256" key="8">
    <source>
        <dbReference type="SAM" id="SignalP"/>
    </source>
</evidence>
<evidence type="ECO:0000313" key="11">
    <source>
        <dbReference type="Proteomes" id="UP000799764"/>
    </source>
</evidence>
<dbReference type="Proteomes" id="UP000799764">
    <property type="component" value="Unassembled WGS sequence"/>
</dbReference>
<feature type="compositionally biased region" description="Basic and acidic residues" evidence="6">
    <location>
        <begin position="448"/>
        <end position="457"/>
    </location>
</feature>
<evidence type="ECO:0000256" key="5">
    <source>
        <dbReference type="PROSITE-ProRule" id="PRU00277"/>
    </source>
</evidence>
<dbReference type="InterPro" id="IPR001179">
    <property type="entry name" value="PPIase_FKBP_dom"/>
</dbReference>
<dbReference type="EC" id="5.2.1.8" evidence="2 5"/>